<dbReference type="InterPro" id="IPR004358">
    <property type="entry name" value="Sig_transdc_His_kin-like_C"/>
</dbReference>
<dbReference type="InterPro" id="IPR005467">
    <property type="entry name" value="His_kinase_dom"/>
</dbReference>
<evidence type="ECO:0000256" key="2">
    <source>
        <dbReference type="ARBA" id="ARBA00012438"/>
    </source>
</evidence>
<dbReference type="PROSITE" id="PS50112">
    <property type="entry name" value="PAS"/>
    <property type="match status" value="1"/>
</dbReference>
<feature type="transmembrane region" description="Helical" evidence="9">
    <location>
        <begin position="245"/>
        <end position="266"/>
    </location>
</feature>
<dbReference type="InterPro" id="IPR013767">
    <property type="entry name" value="PAS_fold"/>
</dbReference>
<keyword evidence="9" id="KW-0472">Membrane</keyword>
<evidence type="ECO:0000259" key="10">
    <source>
        <dbReference type="PROSITE" id="PS50109"/>
    </source>
</evidence>
<dbReference type="SUPFAM" id="SSF55785">
    <property type="entry name" value="PYP-like sensor domain (PAS domain)"/>
    <property type="match status" value="1"/>
</dbReference>
<keyword evidence="8" id="KW-0902">Two-component regulatory system</keyword>
<feature type="transmembrane region" description="Helical" evidence="9">
    <location>
        <begin position="72"/>
        <end position="92"/>
    </location>
</feature>
<feature type="transmembrane region" description="Helical" evidence="9">
    <location>
        <begin position="221"/>
        <end position="238"/>
    </location>
</feature>
<dbReference type="InterPro" id="IPR003661">
    <property type="entry name" value="HisK_dim/P_dom"/>
</dbReference>
<dbReference type="Pfam" id="PF00989">
    <property type="entry name" value="PAS"/>
    <property type="match status" value="1"/>
</dbReference>
<evidence type="ECO:0000256" key="1">
    <source>
        <dbReference type="ARBA" id="ARBA00000085"/>
    </source>
</evidence>
<dbReference type="PROSITE" id="PS50109">
    <property type="entry name" value="HIS_KIN"/>
    <property type="match status" value="1"/>
</dbReference>
<keyword evidence="3" id="KW-0597">Phosphoprotein</keyword>
<evidence type="ECO:0000256" key="3">
    <source>
        <dbReference type="ARBA" id="ARBA00022553"/>
    </source>
</evidence>
<dbReference type="CDD" id="cd00130">
    <property type="entry name" value="PAS"/>
    <property type="match status" value="1"/>
</dbReference>
<dbReference type="Proteomes" id="UP000282926">
    <property type="component" value="Unassembled WGS sequence"/>
</dbReference>
<evidence type="ECO:0000256" key="5">
    <source>
        <dbReference type="ARBA" id="ARBA00022741"/>
    </source>
</evidence>
<dbReference type="Gene3D" id="3.30.565.10">
    <property type="entry name" value="Histidine kinase-like ATPase, C-terminal domain"/>
    <property type="match status" value="1"/>
</dbReference>
<keyword evidence="9" id="KW-1133">Transmembrane helix</keyword>
<dbReference type="SUPFAM" id="SSF55874">
    <property type="entry name" value="ATPase domain of HSP90 chaperone/DNA topoisomerase II/histidine kinase"/>
    <property type="match status" value="1"/>
</dbReference>
<dbReference type="SMART" id="SM00091">
    <property type="entry name" value="PAS"/>
    <property type="match status" value="1"/>
</dbReference>
<evidence type="ECO:0000313" key="13">
    <source>
        <dbReference type="Proteomes" id="UP000282926"/>
    </source>
</evidence>
<evidence type="ECO:0000256" key="9">
    <source>
        <dbReference type="SAM" id="Phobius"/>
    </source>
</evidence>
<dbReference type="Pfam" id="PF00512">
    <property type="entry name" value="HisKA"/>
    <property type="match status" value="1"/>
</dbReference>
<evidence type="ECO:0000256" key="8">
    <source>
        <dbReference type="ARBA" id="ARBA00023012"/>
    </source>
</evidence>
<dbReference type="PRINTS" id="PR00344">
    <property type="entry name" value="BCTRLSENSOR"/>
</dbReference>
<dbReference type="Gene3D" id="3.30.450.20">
    <property type="entry name" value="PAS domain"/>
    <property type="match status" value="1"/>
</dbReference>
<dbReference type="CDD" id="cd00082">
    <property type="entry name" value="HisKA"/>
    <property type="match status" value="1"/>
</dbReference>
<dbReference type="EC" id="2.7.13.3" evidence="2"/>
<evidence type="ECO:0000313" key="12">
    <source>
        <dbReference type="EMBL" id="RVU42185.1"/>
    </source>
</evidence>
<dbReference type="RefSeq" id="WP_127781126.1">
    <property type="nucleotide sequence ID" value="NZ_SADD01000014.1"/>
</dbReference>
<organism evidence="12 13">
    <name type="scientific">Lujinxingia sediminis</name>
    <dbReference type="NCBI Taxonomy" id="2480984"/>
    <lineage>
        <taxon>Bacteria</taxon>
        <taxon>Deltaproteobacteria</taxon>
        <taxon>Bradymonadales</taxon>
        <taxon>Lujinxingiaceae</taxon>
        <taxon>Lujinxingia</taxon>
    </lineage>
</organism>
<dbReference type="Pfam" id="PF02518">
    <property type="entry name" value="HATPase_c"/>
    <property type="match status" value="1"/>
</dbReference>
<comment type="catalytic activity">
    <reaction evidence="1">
        <text>ATP + protein L-histidine = ADP + protein N-phospho-L-histidine.</text>
        <dbReference type="EC" id="2.7.13.3"/>
    </reaction>
</comment>
<feature type="transmembrane region" description="Helical" evidence="9">
    <location>
        <begin position="176"/>
        <end position="201"/>
    </location>
</feature>
<evidence type="ECO:0000256" key="6">
    <source>
        <dbReference type="ARBA" id="ARBA00022777"/>
    </source>
</evidence>
<dbReference type="InterPro" id="IPR035965">
    <property type="entry name" value="PAS-like_dom_sf"/>
</dbReference>
<dbReference type="PANTHER" id="PTHR43065:SF10">
    <property type="entry name" value="PEROXIDE STRESS-ACTIVATED HISTIDINE KINASE MAK3"/>
    <property type="match status" value="1"/>
</dbReference>
<name>A0ABY0CP02_9DELT</name>
<feature type="transmembrane region" description="Helical" evidence="9">
    <location>
        <begin position="104"/>
        <end position="129"/>
    </location>
</feature>
<accession>A0ABY0CP02</accession>
<evidence type="ECO:0000256" key="7">
    <source>
        <dbReference type="ARBA" id="ARBA00022840"/>
    </source>
</evidence>
<dbReference type="Gene3D" id="1.10.287.130">
    <property type="match status" value="1"/>
</dbReference>
<feature type="domain" description="PAS" evidence="11">
    <location>
        <begin position="315"/>
        <end position="363"/>
    </location>
</feature>
<keyword evidence="9" id="KW-0812">Transmembrane</keyword>
<dbReference type="EMBL" id="SADD01000014">
    <property type="protein sequence ID" value="RVU42185.1"/>
    <property type="molecule type" value="Genomic_DNA"/>
</dbReference>
<keyword evidence="6" id="KW-0418">Kinase</keyword>
<comment type="caution">
    <text evidence="12">The sequence shown here is derived from an EMBL/GenBank/DDBJ whole genome shotgun (WGS) entry which is preliminary data.</text>
</comment>
<gene>
    <name evidence="12" type="ORF">EA187_17790</name>
</gene>
<keyword evidence="4" id="KW-0808">Transferase</keyword>
<dbReference type="NCBIfam" id="TIGR00229">
    <property type="entry name" value="sensory_box"/>
    <property type="match status" value="1"/>
</dbReference>
<dbReference type="InterPro" id="IPR000014">
    <property type="entry name" value="PAS"/>
</dbReference>
<feature type="transmembrane region" description="Helical" evidence="9">
    <location>
        <begin position="141"/>
        <end position="164"/>
    </location>
</feature>
<keyword evidence="5" id="KW-0547">Nucleotide-binding</keyword>
<dbReference type="InterPro" id="IPR036890">
    <property type="entry name" value="HATPase_C_sf"/>
</dbReference>
<feature type="domain" description="Histidine kinase" evidence="10">
    <location>
        <begin position="457"/>
        <end position="691"/>
    </location>
</feature>
<evidence type="ECO:0000256" key="4">
    <source>
        <dbReference type="ARBA" id="ARBA00022679"/>
    </source>
</evidence>
<evidence type="ECO:0000259" key="11">
    <source>
        <dbReference type="PROSITE" id="PS50112"/>
    </source>
</evidence>
<dbReference type="SMART" id="SM00388">
    <property type="entry name" value="HisKA"/>
    <property type="match status" value="1"/>
</dbReference>
<keyword evidence="13" id="KW-1185">Reference proteome</keyword>
<dbReference type="PANTHER" id="PTHR43065">
    <property type="entry name" value="SENSOR HISTIDINE KINASE"/>
    <property type="match status" value="1"/>
</dbReference>
<proteinExistence type="predicted"/>
<dbReference type="SMART" id="SM00387">
    <property type="entry name" value="HATPase_c"/>
    <property type="match status" value="1"/>
</dbReference>
<reference evidence="12 13" key="1">
    <citation type="submission" date="2019-01" db="EMBL/GenBank/DDBJ databases">
        <title>Lujinxingia litoralis gen. nov., sp. nov. and Lujinxingia sediminis gen. nov., sp. nov., new members in the order Bradymonadales, isolated from coastal sediment.</title>
        <authorList>
            <person name="Li C.-M."/>
        </authorList>
    </citation>
    <scope>NUCLEOTIDE SEQUENCE [LARGE SCALE GENOMIC DNA]</scope>
    <source>
        <strain evidence="12 13">SEH01</strain>
    </source>
</reference>
<dbReference type="SUPFAM" id="SSF47384">
    <property type="entry name" value="Homodimeric domain of signal transducing histidine kinase"/>
    <property type="match status" value="1"/>
</dbReference>
<keyword evidence="7" id="KW-0067">ATP-binding</keyword>
<sequence>MDDASRSQLSTSSRAGLFALVAALCALPQILTVLGVRGAAGRVDEVLVEVNELHASRSGPAFLRLHEWMLELSVYSALEWTVVCLTLATAVMAATRVRSQPDAVAAMITAVALWASGITGVHLLVLYGFLGQVVSPAEFMFYNAAISQTGTAVIFVLASLGAISMRRHHASMSRRLRCALLVAAGLVLAALAFACVWLSAASTRLPLELSPGRLLSRPMDLPALLLFALLLLVVFPWMDRVYRSVFSFALWLSALPFFASQLYAALASEALFDPGFLASQLTRAGGFAIIFLGMVCHYNQLCAEEVVLRGQVSDRDIRTRTLITNAAEAIIVFDATMAIKEWNPRAEELFGIARKHALGRPLLECMTIDSSSFDLRAYLRRLFADPHGEASFQVHPARVRDSRGEEWIPIEYTIVVVPSQPGPIFLALIRDVSEITAMRERIAQVDRLAAVGTLAAGVAHEINNPLAYITSNIVFALEALEELPELLALPAAERANGAGERIAEHLDELQRSLEAAQSGSERVAHIVRDMLSLSHRTEPAEAEVINPMEAVEAAMRLTRAQLNHRVTLSTDLKPTPAVVADPARLTQIVVNLLINALHAVEELAEERRAITLRLFSRKQQVIIEIEDQGHGVPEELRERIFDPFFTTKNVGEGTGLGLSLSRSIAHELKGQLRLCPSRQGARFQLSLPVHTGAERREESPPA</sequence>
<protein>
    <recommendedName>
        <fullName evidence="2">histidine kinase</fullName>
        <ecNumber evidence="2">2.7.13.3</ecNumber>
    </recommendedName>
</protein>
<dbReference type="InterPro" id="IPR003594">
    <property type="entry name" value="HATPase_dom"/>
</dbReference>
<dbReference type="InterPro" id="IPR036097">
    <property type="entry name" value="HisK_dim/P_sf"/>
</dbReference>